<keyword evidence="11 26" id="KW-0378">Hydrolase</keyword>
<protein>
    <recommendedName>
        <fullName evidence="22">5'-nucleotidase</fullName>
        <ecNumber evidence="21">3.1.3.35</ecNumber>
        <ecNumber evidence="4">3.1.3.5</ecNumber>
        <ecNumber evidence="7">3.1.3.89</ecNumber>
        <ecNumber evidence="5">3.1.3.91</ecNumber>
        <ecNumber evidence="6">3.1.3.99</ecNumber>
    </recommendedName>
    <alternativeName>
        <fullName evidence="24">5'-deoxynucleotidase</fullName>
    </alternativeName>
    <alternativeName>
        <fullName evidence="13">Ecto-5'-nucleotidase</fullName>
    </alternativeName>
    <alternativeName>
        <fullName evidence="25">IMP-specific 5'-nucleotidase</fullName>
    </alternativeName>
    <alternativeName>
        <fullName evidence="23">Thymidylate 5'-phosphatase</fullName>
    </alternativeName>
</protein>
<keyword evidence="8" id="KW-0479">Metal-binding</keyword>
<name>A0A3Q2H8Y8_HORSE</name>
<comment type="catalytic activity">
    <reaction evidence="1">
        <text>a ribonucleoside 5'-phosphate + H2O = a ribonucleoside + phosphate</text>
        <dbReference type="Rhea" id="RHEA:12484"/>
        <dbReference type="ChEBI" id="CHEBI:15377"/>
        <dbReference type="ChEBI" id="CHEBI:18254"/>
        <dbReference type="ChEBI" id="CHEBI:43474"/>
        <dbReference type="ChEBI" id="CHEBI:58043"/>
        <dbReference type="EC" id="3.1.3.5"/>
    </reaction>
</comment>
<dbReference type="PANTHER" id="PTHR11575">
    <property type="entry name" value="5'-NUCLEOTIDASE-RELATED"/>
    <property type="match status" value="1"/>
</dbReference>
<dbReference type="PRINTS" id="PR01607">
    <property type="entry name" value="APYRASEFAMLY"/>
</dbReference>
<dbReference type="EC" id="3.1.3.5" evidence="4"/>
<dbReference type="EC" id="3.1.3.89" evidence="7"/>
<evidence type="ECO:0000313" key="33">
    <source>
        <dbReference type="VGNC" id="VGNC:20917"/>
    </source>
</evidence>
<comment type="catalytic activity">
    <reaction evidence="2">
        <text>a 2'-deoxyribonucleoside 5'-phosphate + H2O = a 2'-deoxyribonucleoside + phosphate</text>
        <dbReference type="Rhea" id="RHEA:36167"/>
        <dbReference type="ChEBI" id="CHEBI:15377"/>
        <dbReference type="ChEBI" id="CHEBI:18274"/>
        <dbReference type="ChEBI" id="CHEBI:43474"/>
        <dbReference type="ChEBI" id="CHEBI:65317"/>
        <dbReference type="EC" id="3.1.3.89"/>
    </reaction>
</comment>
<keyword evidence="28" id="KW-0472">Membrane</keyword>
<keyword evidence="9" id="KW-0732">Signal</keyword>
<dbReference type="Bgee" id="ENSECAG00000009420">
    <property type="expression patterns" value="Expressed in articular cartilage of joint and 22 other cell types or tissues"/>
</dbReference>
<dbReference type="Pfam" id="PF02872">
    <property type="entry name" value="5_nucleotid_C"/>
    <property type="match status" value="1"/>
</dbReference>
<keyword evidence="28" id="KW-1133">Transmembrane helix</keyword>
<dbReference type="Gene3D" id="3.90.780.10">
    <property type="entry name" value="5'-Nucleotidase, C-terminal domain"/>
    <property type="match status" value="1"/>
</dbReference>
<keyword evidence="10 26" id="KW-0547">Nucleotide-binding</keyword>
<dbReference type="GeneTree" id="ENSGT00530000063775"/>
<evidence type="ECO:0000256" key="28">
    <source>
        <dbReference type="SAM" id="Phobius"/>
    </source>
</evidence>
<reference evidence="31 32" key="1">
    <citation type="journal article" date="2009" name="Science">
        <title>Genome sequence, comparative analysis, and population genetics of the domestic horse.</title>
        <authorList>
            <consortium name="Broad Institute Genome Sequencing Platform"/>
            <consortium name="Broad Institute Whole Genome Assembly Team"/>
            <person name="Wade C.M."/>
            <person name="Giulotto E."/>
            <person name="Sigurdsson S."/>
            <person name="Zoli M."/>
            <person name="Gnerre S."/>
            <person name="Imsland F."/>
            <person name="Lear T.L."/>
            <person name="Adelson D.L."/>
            <person name="Bailey E."/>
            <person name="Bellone R.R."/>
            <person name="Bloecker H."/>
            <person name="Distl O."/>
            <person name="Edgar R.C."/>
            <person name="Garber M."/>
            <person name="Leeb T."/>
            <person name="Mauceli E."/>
            <person name="MacLeod J.N."/>
            <person name="Penedo M.C.T."/>
            <person name="Raison J.M."/>
            <person name="Sharpe T."/>
            <person name="Vogel J."/>
            <person name="Andersson L."/>
            <person name="Antczak D.F."/>
            <person name="Biagi T."/>
            <person name="Binns M.M."/>
            <person name="Chowdhary B.P."/>
            <person name="Coleman S.J."/>
            <person name="Della Valle G."/>
            <person name="Fryc S."/>
            <person name="Guerin G."/>
            <person name="Hasegawa T."/>
            <person name="Hill E.W."/>
            <person name="Jurka J."/>
            <person name="Kiialainen A."/>
            <person name="Lindgren G."/>
            <person name="Liu J."/>
            <person name="Magnani E."/>
            <person name="Mickelson J.R."/>
            <person name="Murray J."/>
            <person name="Nergadze S.G."/>
            <person name="Onofrio R."/>
            <person name="Pedroni S."/>
            <person name="Piras M.F."/>
            <person name="Raudsepp T."/>
            <person name="Rocchi M."/>
            <person name="Roeed K.H."/>
            <person name="Ryder O.A."/>
            <person name="Searle S."/>
            <person name="Skow L."/>
            <person name="Swinburne J.E."/>
            <person name="Syvaenen A.C."/>
            <person name="Tozaki T."/>
            <person name="Valberg S.J."/>
            <person name="Vaudin M."/>
            <person name="White J.R."/>
            <person name="Zody M.C."/>
            <person name="Lander E.S."/>
            <person name="Lindblad-Toh K."/>
        </authorList>
    </citation>
    <scope>NUCLEOTIDE SEQUENCE [LARGE SCALE GENOMIC DNA]</scope>
    <source>
        <strain evidence="31 32">Thoroughbred</strain>
    </source>
</reference>
<dbReference type="InterPro" id="IPR004843">
    <property type="entry name" value="Calcineurin-like_PHP"/>
</dbReference>
<comment type="similarity">
    <text evidence="3 26">Belongs to the 5'-nucleotidase family.</text>
</comment>
<gene>
    <name evidence="33" type="primary">NT5E</name>
</gene>
<sequence>MSSRNHKPNTNHAFFLGKISASKEARSSEAPPTGWTLRLLPRAKKQQPPAVGSRAPRLRAPAGIVAGGRSPLGTTSALFLQGAGASRLPPAASRAAAPGVPGSDRVTAQACAWPWSRPPDKRRARPGPGSAPPRPPARARISGVRRASVPAATRRHSPDPPAVAPAPRGAAMCPRAARAPALRLLALGALLWPAAGAWELTILHTNDVHSRLEQTSEDSSKCVNASRCVGGVARLFTKVQEIRRAEPHVLLLDAGDQYQGTLWFTVYKGAEVVHFMNALRYDAMALGNHEFDNGVEGLIDPLLKKANFPILSANIKAKGPLASQISGLYLPYKILSVGAELVGIVGYTSKETPFLSNPGTNLVFEDEITALQPEVDKLKTLNVSKIIALGHSGFEMDKLIAQKVKGVDVVVGGHSNTFLYTGKPPSKEVPAGNYPFIVTSDDGRKVPVVQAYAFGKYLGYLKVEFDEKGYVTSHGNPILLNSSIPEDPGIKAEINEWRKKLYNYSTQEVGRTLVYLDGTTQSCRFKECNMGNLICDAMINNNLRHSDAVSWNHVSMCILNGGGIRSPIDEQNNGTITLESLTAVLPFGGTFDLVQLKGSTLKKAFEHSVHRYGLSTGEFLQVGGIHVVYDLSRKPGDRVVKLDVLCTQCRVPHYEPLRMDKVYKLILPNFLANGGDGFQMIKDEVLKHDSGDQDIDVVSGYISKMKVIYPAVEGRIKFSAGSHCHGSFSLIFLSFWAVIIVLYQ</sequence>
<evidence type="ECO:0000256" key="13">
    <source>
        <dbReference type="ARBA" id="ARBA00029793"/>
    </source>
</evidence>
<dbReference type="InterPro" id="IPR008334">
    <property type="entry name" value="5'-Nucleotdase_C"/>
</dbReference>
<evidence type="ECO:0000256" key="16">
    <source>
        <dbReference type="ARBA" id="ARBA00050923"/>
    </source>
</evidence>
<evidence type="ECO:0000256" key="17">
    <source>
        <dbReference type="ARBA" id="ARBA00051507"/>
    </source>
</evidence>
<dbReference type="SUPFAM" id="SSF55816">
    <property type="entry name" value="5'-nucleotidase (syn. UDP-sugar hydrolase), C-terminal domain"/>
    <property type="match status" value="1"/>
</dbReference>
<comment type="catalytic activity">
    <reaction evidence="20">
        <text>dTMP + H2O = thymidine + phosphate</text>
        <dbReference type="Rhea" id="RHEA:11080"/>
        <dbReference type="ChEBI" id="CHEBI:15377"/>
        <dbReference type="ChEBI" id="CHEBI:17748"/>
        <dbReference type="ChEBI" id="CHEBI:43474"/>
        <dbReference type="ChEBI" id="CHEBI:63528"/>
        <dbReference type="EC" id="3.1.3.35"/>
    </reaction>
</comment>
<evidence type="ECO:0000256" key="25">
    <source>
        <dbReference type="ARBA" id="ARBA00083756"/>
    </source>
</evidence>
<comment type="catalytic activity">
    <reaction evidence="18">
        <text>GMP + H2O = guanosine + phosphate</text>
        <dbReference type="Rhea" id="RHEA:27714"/>
        <dbReference type="ChEBI" id="CHEBI:15377"/>
        <dbReference type="ChEBI" id="CHEBI:16750"/>
        <dbReference type="ChEBI" id="CHEBI:43474"/>
        <dbReference type="ChEBI" id="CHEBI:58115"/>
    </reaction>
</comment>
<evidence type="ECO:0000313" key="31">
    <source>
        <dbReference type="Ensembl" id="ENSECAP00000039039.2"/>
    </source>
</evidence>
<feature type="compositionally biased region" description="Low complexity" evidence="27">
    <location>
        <begin position="89"/>
        <end position="103"/>
    </location>
</feature>
<keyword evidence="32" id="KW-1185">Reference proteome</keyword>
<evidence type="ECO:0000256" key="9">
    <source>
        <dbReference type="ARBA" id="ARBA00022729"/>
    </source>
</evidence>
<evidence type="ECO:0000256" key="8">
    <source>
        <dbReference type="ARBA" id="ARBA00022723"/>
    </source>
</evidence>
<comment type="catalytic activity">
    <reaction evidence="14">
        <text>CMP + H2O = cytidine + phosphate</text>
        <dbReference type="Rhea" id="RHEA:29367"/>
        <dbReference type="ChEBI" id="CHEBI:15377"/>
        <dbReference type="ChEBI" id="CHEBI:17562"/>
        <dbReference type="ChEBI" id="CHEBI:43474"/>
        <dbReference type="ChEBI" id="CHEBI:60377"/>
        <dbReference type="EC" id="3.1.3.91"/>
    </reaction>
</comment>
<dbReference type="Ensembl" id="ENSECAT00000057861.3">
    <property type="protein sequence ID" value="ENSECAP00000039039.2"/>
    <property type="gene ID" value="ENSECAG00000009420.4"/>
</dbReference>
<evidence type="ECO:0000256" key="3">
    <source>
        <dbReference type="ARBA" id="ARBA00006654"/>
    </source>
</evidence>
<evidence type="ECO:0000256" key="20">
    <source>
        <dbReference type="ARBA" id="ARBA00052948"/>
    </source>
</evidence>
<evidence type="ECO:0000256" key="2">
    <source>
        <dbReference type="ARBA" id="ARBA00001638"/>
    </source>
</evidence>
<evidence type="ECO:0000256" key="5">
    <source>
        <dbReference type="ARBA" id="ARBA00012875"/>
    </source>
</evidence>
<feature type="domain" description="Calcineurin-like phosphoesterase" evidence="29">
    <location>
        <begin position="201"/>
        <end position="415"/>
    </location>
</feature>
<dbReference type="PROSITE" id="PS00785">
    <property type="entry name" value="5_NUCLEOTIDASE_1"/>
    <property type="match status" value="1"/>
</dbReference>
<evidence type="ECO:0000256" key="14">
    <source>
        <dbReference type="ARBA" id="ARBA00036362"/>
    </source>
</evidence>
<reference evidence="31" key="2">
    <citation type="submission" date="2025-08" db="UniProtKB">
        <authorList>
            <consortium name="Ensembl"/>
        </authorList>
    </citation>
    <scope>IDENTIFICATION</scope>
    <source>
        <strain evidence="31">Thoroughbred</strain>
    </source>
</reference>
<evidence type="ECO:0000256" key="4">
    <source>
        <dbReference type="ARBA" id="ARBA00012643"/>
    </source>
</evidence>
<dbReference type="FunFam" id="3.60.21.10:FF:000020">
    <property type="entry name" value="NT5E isoform 4"/>
    <property type="match status" value="1"/>
</dbReference>
<evidence type="ECO:0000256" key="23">
    <source>
        <dbReference type="ARBA" id="ARBA00075728"/>
    </source>
</evidence>
<dbReference type="CDD" id="cd07409">
    <property type="entry name" value="MPP_CD73_N"/>
    <property type="match status" value="1"/>
</dbReference>
<feature type="region of interest" description="Disordered" evidence="27">
    <location>
        <begin position="89"/>
        <end position="168"/>
    </location>
</feature>
<evidence type="ECO:0000256" key="19">
    <source>
        <dbReference type="ARBA" id="ARBA00052252"/>
    </source>
</evidence>
<dbReference type="AlphaFoldDB" id="A0A3Q2H8Y8"/>
<dbReference type="GO" id="GO:0046872">
    <property type="term" value="F:metal ion binding"/>
    <property type="evidence" value="ECO:0007669"/>
    <property type="project" value="UniProtKB-KW"/>
</dbReference>
<dbReference type="Pfam" id="PF00149">
    <property type="entry name" value="Metallophos"/>
    <property type="match status" value="1"/>
</dbReference>
<comment type="catalytic activity">
    <reaction evidence="15">
        <text>IMP + H2O = inosine + phosphate</text>
        <dbReference type="Rhea" id="RHEA:27718"/>
        <dbReference type="ChEBI" id="CHEBI:15377"/>
        <dbReference type="ChEBI" id="CHEBI:17596"/>
        <dbReference type="ChEBI" id="CHEBI:43474"/>
        <dbReference type="ChEBI" id="CHEBI:58053"/>
        <dbReference type="EC" id="3.1.3.99"/>
    </reaction>
</comment>
<evidence type="ECO:0000256" key="21">
    <source>
        <dbReference type="ARBA" id="ARBA00066648"/>
    </source>
</evidence>
<dbReference type="FunFam" id="3.90.780.10:FF:000001">
    <property type="entry name" value="NT5E isoform 3"/>
    <property type="match status" value="1"/>
</dbReference>
<organism evidence="31 32">
    <name type="scientific">Equus caballus</name>
    <name type="common">Horse</name>
    <dbReference type="NCBI Taxonomy" id="9796"/>
    <lineage>
        <taxon>Eukaryota</taxon>
        <taxon>Metazoa</taxon>
        <taxon>Chordata</taxon>
        <taxon>Craniata</taxon>
        <taxon>Vertebrata</taxon>
        <taxon>Euteleostomi</taxon>
        <taxon>Mammalia</taxon>
        <taxon>Eutheria</taxon>
        <taxon>Laurasiatheria</taxon>
        <taxon>Perissodactyla</taxon>
        <taxon>Equidae</taxon>
        <taxon>Equus</taxon>
    </lineage>
</organism>
<dbReference type="EC" id="3.1.3.99" evidence="6"/>
<dbReference type="PROSITE" id="PS00786">
    <property type="entry name" value="5_NUCLEOTIDASE_2"/>
    <property type="match status" value="1"/>
</dbReference>
<comment type="catalytic activity">
    <reaction evidence="19">
        <text>UMP + H2O = uridine + phosphate</text>
        <dbReference type="Rhea" id="RHEA:29359"/>
        <dbReference type="ChEBI" id="CHEBI:15377"/>
        <dbReference type="ChEBI" id="CHEBI:16704"/>
        <dbReference type="ChEBI" id="CHEBI:43474"/>
        <dbReference type="ChEBI" id="CHEBI:57865"/>
    </reaction>
</comment>
<evidence type="ECO:0000256" key="26">
    <source>
        <dbReference type="RuleBase" id="RU362119"/>
    </source>
</evidence>
<dbReference type="InterPro" id="IPR029052">
    <property type="entry name" value="Metallo-depent_PP-like"/>
</dbReference>
<dbReference type="GO" id="GO:0000166">
    <property type="term" value="F:nucleotide binding"/>
    <property type="evidence" value="ECO:0007669"/>
    <property type="project" value="UniProtKB-KW"/>
</dbReference>
<evidence type="ECO:0007829" key="34">
    <source>
        <dbReference type="PeptideAtlas" id="A0A3Q2H8Y8"/>
    </source>
</evidence>
<dbReference type="Gene3D" id="3.60.21.10">
    <property type="match status" value="1"/>
</dbReference>
<dbReference type="OMA" id="RMAVIQY"/>
<feature type="domain" description="5'-Nucleotidase C-terminal" evidence="30">
    <location>
        <begin position="509"/>
        <end position="682"/>
    </location>
</feature>
<dbReference type="InterPro" id="IPR006179">
    <property type="entry name" value="5_nucleotidase/apyrase"/>
</dbReference>
<evidence type="ECO:0000256" key="27">
    <source>
        <dbReference type="SAM" id="MobiDB-lite"/>
    </source>
</evidence>
<evidence type="ECO:0000256" key="11">
    <source>
        <dbReference type="ARBA" id="ARBA00022801"/>
    </source>
</evidence>
<dbReference type="GO" id="GO:0008253">
    <property type="term" value="F:5'-nucleotidase activity"/>
    <property type="evidence" value="ECO:0000318"/>
    <property type="project" value="GO_Central"/>
</dbReference>
<evidence type="ECO:0000256" key="1">
    <source>
        <dbReference type="ARBA" id="ARBA00000815"/>
    </source>
</evidence>
<dbReference type="InterPro" id="IPR036907">
    <property type="entry name" value="5'-Nucleotdase_C_sf"/>
</dbReference>
<keyword evidence="34" id="KW-1267">Proteomics identification</keyword>
<dbReference type="GO" id="GO:0005886">
    <property type="term" value="C:plasma membrane"/>
    <property type="evidence" value="ECO:0000318"/>
    <property type="project" value="GO_Central"/>
</dbReference>
<evidence type="ECO:0000256" key="7">
    <source>
        <dbReference type="ARBA" id="ARBA00012964"/>
    </source>
</evidence>
<evidence type="ECO:0000256" key="24">
    <source>
        <dbReference type="ARBA" id="ARBA00080304"/>
    </source>
</evidence>
<dbReference type="GO" id="GO:0006196">
    <property type="term" value="P:AMP catabolic process"/>
    <property type="evidence" value="ECO:0000318"/>
    <property type="project" value="GO_Central"/>
</dbReference>
<dbReference type="Proteomes" id="UP000002281">
    <property type="component" value="Chromosome 10"/>
</dbReference>
<evidence type="ECO:0000256" key="10">
    <source>
        <dbReference type="ARBA" id="ARBA00022741"/>
    </source>
</evidence>
<dbReference type="EC" id="3.1.3.35" evidence="21"/>
<dbReference type="PANTHER" id="PTHR11575:SF24">
    <property type="entry name" value="5'-NUCLEOTIDASE"/>
    <property type="match status" value="1"/>
</dbReference>
<evidence type="ECO:0000256" key="12">
    <source>
        <dbReference type="ARBA" id="ARBA00029291"/>
    </source>
</evidence>
<evidence type="ECO:0000256" key="22">
    <source>
        <dbReference type="ARBA" id="ARBA00073952"/>
    </source>
</evidence>
<accession>A0A3Q2HX61</accession>
<dbReference type="InterPro" id="IPR006146">
    <property type="entry name" value="5'-Nucleotdase_CS"/>
</dbReference>
<reference evidence="31" key="3">
    <citation type="submission" date="2025-09" db="UniProtKB">
        <authorList>
            <consortium name="Ensembl"/>
        </authorList>
    </citation>
    <scope>IDENTIFICATION</scope>
    <source>
        <strain evidence="31">Thoroughbred</strain>
    </source>
</reference>
<keyword evidence="28" id="KW-0812">Transmembrane</keyword>
<dbReference type="ExpressionAtlas" id="A0A3Q2H8Y8">
    <property type="expression patterns" value="baseline"/>
</dbReference>
<evidence type="ECO:0000256" key="18">
    <source>
        <dbReference type="ARBA" id="ARBA00051820"/>
    </source>
</evidence>
<evidence type="ECO:0000256" key="6">
    <source>
        <dbReference type="ARBA" id="ARBA00012894"/>
    </source>
</evidence>
<feature type="transmembrane region" description="Helical" evidence="28">
    <location>
        <begin position="725"/>
        <end position="743"/>
    </location>
</feature>
<dbReference type="EC" id="3.1.3.91" evidence="5"/>
<comment type="catalytic activity">
    <reaction evidence="17">
        <text>AMP + H2O = adenosine + phosphate</text>
        <dbReference type="Rhea" id="RHEA:29375"/>
        <dbReference type="ChEBI" id="CHEBI:15377"/>
        <dbReference type="ChEBI" id="CHEBI:16335"/>
        <dbReference type="ChEBI" id="CHEBI:43474"/>
        <dbReference type="ChEBI" id="CHEBI:456215"/>
    </reaction>
</comment>
<comment type="catalytic activity">
    <reaction evidence="16">
        <text>dCMP + H2O = 2'-deoxycytidine + phosphate</text>
        <dbReference type="Rhea" id="RHEA:29363"/>
        <dbReference type="ChEBI" id="CHEBI:15377"/>
        <dbReference type="ChEBI" id="CHEBI:15698"/>
        <dbReference type="ChEBI" id="CHEBI:43474"/>
        <dbReference type="ChEBI" id="CHEBI:57566"/>
    </reaction>
</comment>
<dbReference type="SUPFAM" id="SSF56300">
    <property type="entry name" value="Metallo-dependent phosphatases"/>
    <property type="match status" value="1"/>
</dbReference>
<evidence type="ECO:0000256" key="15">
    <source>
        <dbReference type="ARBA" id="ARBA00047413"/>
    </source>
</evidence>
<comment type="catalytic activity">
    <reaction evidence="12">
        <text>dAMP + H2O = 2'-deoxyadenosine + phosphate</text>
        <dbReference type="Rhea" id="RHEA:29371"/>
        <dbReference type="ChEBI" id="CHEBI:15377"/>
        <dbReference type="ChEBI" id="CHEBI:17256"/>
        <dbReference type="ChEBI" id="CHEBI:43474"/>
        <dbReference type="ChEBI" id="CHEBI:58245"/>
    </reaction>
</comment>
<accession>A0A3Q2H8Y8</accession>
<dbReference type="GO" id="GO:0002953">
    <property type="term" value="F:5'-deoxynucleotidase activity"/>
    <property type="evidence" value="ECO:0007669"/>
    <property type="project" value="UniProtKB-EC"/>
</dbReference>
<evidence type="ECO:0000259" key="29">
    <source>
        <dbReference type="Pfam" id="PF00149"/>
    </source>
</evidence>
<dbReference type="VGNC" id="VGNC:20917">
    <property type="gene designation" value="NT5E"/>
</dbReference>
<proteinExistence type="evidence at protein level"/>
<evidence type="ECO:0000313" key="32">
    <source>
        <dbReference type="Proteomes" id="UP000002281"/>
    </source>
</evidence>
<evidence type="ECO:0000259" key="30">
    <source>
        <dbReference type="Pfam" id="PF02872"/>
    </source>
</evidence>
<feature type="region of interest" description="Disordered" evidence="27">
    <location>
        <begin position="22"/>
        <end position="57"/>
    </location>
</feature>